<sequence>MKKWFVVVVILVIAAVFYWQRPQPVAVTTVNVTRASISEKVTNTRAGSVMACQRSKLSVPIGGQVVDIFVKEGDMVSQGQLLLSLFNQDIQALLTQAEASASAATLNRQSQCILADADQREANRQAKLKKSGLSTAEMVDMSESKARASEAACAASKAAEQVAQASIELQQASLSKTQLYAPFAGIIAEVNAEQGEFATPSPPGIPTLPLVDLIDNQCYYVSAPIDEVDASALTVGMPVAVHLDALRNQPLQGQVRRIAPYVYAMEKQARTVEVEVSIQPGDSPLLVGYSADVEIVTRQADNVLRVPTEAIFNQNQVFVLKDGQLQQREIQLGLSNWQFSEVKRGLNENEQVVITAGRSDLQAGMAAVSQ</sequence>
<dbReference type="RefSeq" id="WP_131259461.1">
    <property type="nucleotide sequence ID" value="NZ_JBHSUS010000001.1"/>
</dbReference>
<dbReference type="Gene3D" id="2.40.30.170">
    <property type="match status" value="1"/>
</dbReference>
<dbReference type="Proteomes" id="UP001596364">
    <property type="component" value="Unassembled WGS sequence"/>
</dbReference>
<dbReference type="PANTHER" id="PTHR30469">
    <property type="entry name" value="MULTIDRUG RESISTANCE PROTEIN MDTA"/>
    <property type="match status" value="1"/>
</dbReference>
<feature type="domain" description="CusB-like beta-barrel" evidence="2">
    <location>
        <begin position="221"/>
        <end position="297"/>
    </location>
</feature>
<dbReference type="NCBIfam" id="TIGR01730">
    <property type="entry name" value="RND_mfp"/>
    <property type="match status" value="1"/>
</dbReference>
<dbReference type="PRINTS" id="PR01490">
    <property type="entry name" value="RTXTOXIND"/>
</dbReference>
<dbReference type="Gene3D" id="2.40.50.100">
    <property type="match status" value="1"/>
</dbReference>
<comment type="caution">
    <text evidence="3">The sequence shown here is derived from an EMBL/GenBank/DDBJ whole genome shotgun (WGS) entry which is preliminary data.</text>
</comment>
<comment type="similarity">
    <text evidence="1">Belongs to the membrane fusion protein (MFP) (TC 8.A.1) family.</text>
</comment>
<dbReference type="Gene3D" id="2.40.420.20">
    <property type="match status" value="1"/>
</dbReference>
<name>A0ABW1XEJ1_9ALTE</name>
<dbReference type="Pfam" id="PF25954">
    <property type="entry name" value="Beta-barrel_RND_2"/>
    <property type="match status" value="1"/>
</dbReference>
<reference evidence="4" key="1">
    <citation type="journal article" date="2019" name="Int. J. Syst. Evol. Microbiol.">
        <title>The Global Catalogue of Microorganisms (GCM) 10K type strain sequencing project: providing services to taxonomists for standard genome sequencing and annotation.</title>
        <authorList>
            <consortium name="The Broad Institute Genomics Platform"/>
            <consortium name="The Broad Institute Genome Sequencing Center for Infectious Disease"/>
            <person name="Wu L."/>
            <person name="Ma J."/>
        </authorList>
    </citation>
    <scope>NUCLEOTIDE SEQUENCE [LARGE SCALE GENOMIC DNA]</scope>
    <source>
        <strain evidence="4">CGMCC 1.16031</strain>
    </source>
</reference>
<dbReference type="InterPro" id="IPR058792">
    <property type="entry name" value="Beta-barrel_RND_2"/>
</dbReference>
<keyword evidence="4" id="KW-1185">Reference proteome</keyword>
<accession>A0ABW1XEJ1</accession>
<dbReference type="InterPro" id="IPR006143">
    <property type="entry name" value="RND_pump_MFP"/>
</dbReference>
<evidence type="ECO:0000256" key="1">
    <source>
        <dbReference type="ARBA" id="ARBA00009477"/>
    </source>
</evidence>
<organism evidence="3 4">
    <name type="scientific">Pseudobowmanella zhangzhouensis</name>
    <dbReference type="NCBI Taxonomy" id="1537679"/>
    <lineage>
        <taxon>Bacteria</taxon>
        <taxon>Pseudomonadati</taxon>
        <taxon>Pseudomonadota</taxon>
        <taxon>Gammaproteobacteria</taxon>
        <taxon>Alteromonadales</taxon>
        <taxon>Alteromonadaceae</taxon>
    </lineage>
</organism>
<proteinExistence type="inferred from homology"/>
<evidence type="ECO:0000313" key="3">
    <source>
        <dbReference type="EMBL" id="MFC6438653.1"/>
    </source>
</evidence>
<dbReference type="SUPFAM" id="SSF111369">
    <property type="entry name" value="HlyD-like secretion proteins"/>
    <property type="match status" value="1"/>
</dbReference>
<dbReference type="EMBL" id="JBHSUS010000001">
    <property type="protein sequence ID" value="MFC6438653.1"/>
    <property type="molecule type" value="Genomic_DNA"/>
</dbReference>
<evidence type="ECO:0000313" key="4">
    <source>
        <dbReference type="Proteomes" id="UP001596364"/>
    </source>
</evidence>
<gene>
    <name evidence="3" type="ORF">ACFP85_00565</name>
</gene>
<evidence type="ECO:0000259" key="2">
    <source>
        <dbReference type="Pfam" id="PF25954"/>
    </source>
</evidence>
<protein>
    <submittedName>
        <fullName evidence="3">Efflux RND transporter periplasmic adaptor subunit</fullName>
    </submittedName>
</protein>